<evidence type="ECO:0000256" key="1">
    <source>
        <dbReference type="SAM" id="MobiDB-lite"/>
    </source>
</evidence>
<dbReference type="AlphaFoldDB" id="W7TMD1"/>
<feature type="region of interest" description="Disordered" evidence="1">
    <location>
        <begin position="1"/>
        <end position="35"/>
    </location>
</feature>
<feature type="compositionally biased region" description="Polar residues" evidence="1">
    <location>
        <begin position="9"/>
        <end position="20"/>
    </location>
</feature>
<dbReference type="EMBL" id="AZIL01001175">
    <property type="protein sequence ID" value="EWM24653.1"/>
    <property type="molecule type" value="Genomic_DNA"/>
</dbReference>
<dbReference type="Proteomes" id="UP000019335">
    <property type="component" value="Chromosome 13"/>
</dbReference>
<sequence>MEVALFSTRLDTTSKNASSRTQRRNIVHGNNHRQDFPHLVINRDSPAHAQNLVEKSRGLEGNTEEATTTDAEPSLAQ</sequence>
<organism evidence="2 3">
    <name type="scientific">Nannochloropsis gaditana</name>
    <dbReference type="NCBI Taxonomy" id="72520"/>
    <lineage>
        <taxon>Eukaryota</taxon>
        <taxon>Sar</taxon>
        <taxon>Stramenopiles</taxon>
        <taxon>Ochrophyta</taxon>
        <taxon>Eustigmatophyceae</taxon>
        <taxon>Eustigmatales</taxon>
        <taxon>Monodopsidaceae</taxon>
        <taxon>Nannochloropsis</taxon>
    </lineage>
</organism>
<name>W7TMD1_9STRA</name>
<evidence type="ECO:0000313" key="3">
    <source>
        <dbReference type="Proteomes" id="UP000019335"/>
    </source>
</evidence>
<keyword evidence="3" id="KW-1185">Reference proteome</keyword>
<evidence type="ECO:0000313" key="2">
    <source>
        <dbReference type="EMBL" id="EWM24653.1"/>
    </source>
</evidence>
<proteinExistence type="predicted"/>
<protein>
    <submittedName>
        <fullName evidence="2">Uncharacterized protein</fullName>
    </submittedName>
</protein>
<gene>
    <name evidence="2" type="ORF">Naga_100055g3</name>
</gene>
<feature type="region of interest" description="Disordered" evidence="1">
    <location>
        <begin position="53"/>
        <end position="77"/>
    </location>
</feature>
<accession>W7TMD1</accession>
<feature type="compositionally biased region" description="Polar residues" evidence="1">
    <location>
        <begin position="64"/>
        <end position="77"/>
    </location>
</feature>
<comment type="caution">
    <text evidence="2">The sequence shown here is derived from an EMBL/GenBank/DDBJ whole genome shotgun (WGS) entry which is preliminary data.</text>
</comment>
<reference evidence="2 3" key="1">
    <citation type="journal article" date="2014" name="Mol. Plant">
        <title>Chromosome Scale Genome Assembly and Transcriptome Profiling of Nannochloropsis gaditana in Nitrogen Depletion.</title>
        <authorList>
            <person name="Corteggiani Carpinelli E."/>
            <person name="Telatin A."/>
            <person name="Vitulo N."/>
            <person name="Forcato C."/>
            <person name="D'Angelo M."/>
            <person name="Schiavon R."/>
            <person name="Vezzi A."/>
            <person name="Giacometti G.M."/>
            <person name="Morosinotto T."/>
            <person name="Valle G."/>
        </authorList>
    </citation>
    <scope>NUCLEOTIDE SEQUENCE [LARGE SCALE GENOMIC DNA]</scope>
    <source>
        <strain evidence="2 3">B-31</strain>
    </source>
</reference>